<feature type="compositionally biased region" description="Acidic residues" evidence="1">
    <location>
        <begin position="59"/>
        <end position="83"/>
    </location>
</feature>
<evidence type="ECO:0000313" key="3">
    <source>
        <dbReference type="EMBL" id="SIR92175.1"/>
    </source>
</evidence>
<reference evidence="3 4" key="2">
    <citation type="submission" date="2017-01" db="EMBL/GenBank/DDBJ databases">
        <authorList>
            <person name="Mah S.A."/>
            <person name="Swanson W.J."/>
            <person name="Moy G.W."/>
            <person name="Vacquier V.D."/>
        </authorList>
    </citation>
    <scope>NUCLEOTIDE SEQUENCE [LARGE SCALE GENOMIC DNA]</scope>
    <source>
        <strain evidence="3 4">CGMCC 1.8909</strain>
    </source>
</reference>
<dbReference type="EMBL" id="CP019327">
    <property type="protein sequence ID" value="APX97683.1"/>
    <property type="molecule type" value="Genomic_DNA"/>
</dbReference>
<name>A0A1N7EW65_9EURY</name>
<evidence type="ECO:0000313" key="2">
    <source>
        <dbReference type="EMBL" id="APX97683.1"/>
    </source>
</evidence>
<dbReference type="STRING" id="588898.BB347_14270"/>
<proteinExistence type="predicted"/>
<dbReference type="Proteomes" id="UP000187321">
    <property type="component" value="Chromosome"/>
</dbReference>
<evidence type="ECO:0000256" key="1">
    <source>
        <dbReference type="SAM" id="MobiDB-lite"/>
    </source>
</evidence>
<feature type="region of interest" description="Disordered" evidence="1">
    <location>
        <begin position="1"/>
        <end position="85"/>
    </location>
</feature>
<sequence>MAHRFDPPRRQTNSSTDSTDSTETDGENRRRETKRTTGAAAVLVVGSSSSIDGGRVSADESESEDATSTSDDESEAANDAEPELLDRPLLVSMDDYQPGISVRVVDRLPAPITVQLLRPPDGETIAVLERPDEYAGYVARDETDDAVRTTTILFTRDSLETDAEYALEPDAQVFSTQLRLFESQARRVDAD</sequence>
<feature type="compositionally biased region" description="Low complexity" evidence="1">
    <location>
        <begin position="38"/>
        <end position="50"/>
    </location>
</feature>
<dbReference type="Proteomes" id="UP000185687">
    <property type="component" value="Unassembled WGS sequence"/>
</dbReference>
<dbReference type="KEGG" id="hda:BB347_14270"/>
<accession>A0A1N7EW65</accession>
<dbReference type="RefSeq" id="WP_076582911.1">
    <property type="nucleotide sequence ID" value="NZ_CP019327.1"/>
</dbReference>
<reference evidence="2 5" key="1">
    <citation type="submission" date="2017-01" db="EMBL/GenBank/DDBJ databases">
        <title>Complete genome sequence of Haloterrigena daqingensis type strain (JX313T).</title>
        <authorList>
            <person name="Shuang W."/>
        </authorList>
    </citation>
    <scope>NUCLEOTIDE SEQUENCE [LARGE SCALE GENOMIC DNA]</scope>
    <source>
        <strain evidence="2 5">JX313</strain>
    </source>
</reference>
<dbReference type="GeneID" id="30957131"/>
<evidence type="ECO:0000313" key="5">
    <source>
        <dbReference type="Proteomes" id="UP000187321"/>
    </source>
</evidence>
<gene>
    <name evidence="2" type="ORF">BB347_14270</name>
    <name evidence="3" type="ORF">SAMN05421809_2899</name>
</gene>
<dbReference type="AlphaFoldDB" id="A0A1N7EW65"/>
<dbReference type="OrthoDB" id="185962at2157"/>
<evidence type="ECO:0000313" key="4">
    <source>
        <dbReference type="Proteomes" id="UP000185687"/>
    </source>
</evidence>
<dbReference type="EMBL" id="FTNP01000004">
    <property type="protein sequence ID" value="SIR92175.1"/>
    <property type="molecule type" value="Genomic_DNA"/>
</dbReference>
<organism evidence="3 4">
    <name type="scientific">Natronorubrum daqingense</name>
    <dbReference type="NCBI Taxonomy" id="588898"/>
    <lineage>
        <taxon>Archaea</taxon>
        <taxon>Methanobacteriati</taxon>
        <taxon>Methanobacteriota</taxon>
        <taxon>Stenosarchaea group</taxon>
        <taxon>Halobacteria</taxon>
        <taxon>Halobacteriales</taxon>
        <taxon>Natrialbaceae</taxon>
        <taxon>Natronorubrum</taxon>
    </lineage>
</organism>
<protein>
    <submittedName>
        <fullName evidence="3">Uncharacterized protein</fullName>
    </submittedName>
</protein>
<keyword evidence="4" id="KW-1185">Reference proteome</keyword>